<evidence type="ECO:0008006" key="11">
    <source>
        <dbReference type="Google" id="ProtNLM"/>
    </source>
</evidence>
<keyword evidence="3 6" id="KW-0560">Oxidoreductase</keyword>
<dbReference type="PRINTS" id="PR00463">
    <property type="entry name" value="EP450I"/>
</dbReference>
<keyword evidence="10" id="KW-1185">Reference proteome</keyword>
<feature type="region of interest" description="Disordered" evidence="7">
    <location>
        <begin position="70"/>
        <end position="96"/>
    </location>
</feature>
<evidence type="ECO:0000256" key="3">
    <source>
        <dbReference type="ARBA" id="ARBA00023002"/>
    </source>
</evidence>
<evidence type="ECO:0000313" key="9">
    <source>
        <dbReference type="EMBL" id="CAI6341047.1"/>
    </source>
</evidence>
<dbReference type="InterPro" id="IPR001128">
    <property type="entry name" value="Cyt_P450"/>
</dbReference>
<dbReference type="InterPro" id="IPR050364">
    <property type="entry name" value="Cytochrome_P450_fung"/>
</dbReference>
<evidence type="ECO:0000313" key="10">
    <source>
        <dbReference type="Proteomes" id="UP001152607"/>
    </source>
</evidence>
<dbReference type="GO" id="GO:0020037">
    <property type="term" value="F:heme binding"/>
    <property type="evidence" value="ECO:0007669"/>
    <property type="project" value="InterPro"/>
</dbReference>
<evidence type="ECO:0000256" key="8">
    <source>
        <dbReference type="SAM" id="Phobius"/>
    </source>
</evidence>
<dbReference type="EMBL" id="CAOQHR010000011">
    <property type="protein sequence ID" value="CAI6341047.1"/>
    <property type="molecule type" value="Genomic_DNA"/>
</dbReference>
<dbReference type="CDD" id="cd11065">
    <property type="entry name" value="CYP64-like"/>
    <property type="match status" value="1"/>
</dbReference>
<keyword evidence="8" id="KW-0812">Transmembrane</keyword>
<comment type="caution">
    <text evidence="9">The sequence shown here is derived from an EMBL/GenBank/DDBJ whole genome shotgun (WGS) entry which is preliminary data.</text>
</comment>
<dbReference type="InterPro" id="IPR017972">
    <property type="entry name" value="Cyt_P450_CS"/>
</dbReference>
<dbReference type="PROSITE" id="PS00086">
    <property type="entry name" value="CYTOCHROME_P450"/>
    <property type="match status" value="1"/>
</dbReference>
<dbReference type="Proteomes" id="UP001152607">
    <property type="component" value="Unassembled WGS sequence"/>
</dbReference>
<name>A0A9W4XZ12_9PLEO</name>
<dbReference type="InterPro" id="IPR002401">
    <property type="entry name" value="Cyt_P450_E_grp-I"/>
</dbReference>
<evidence type="ECO:0000256" key="7">
    <source>
        <dbReference type="SAM" id="MobiDB-lite"/>
    </source>
</evidence>
<evidence type="ECO:0000256" key="6">
    <source>
        <dbReference type="RuleBase" id="RU000461"/>
    </source>
</evidence>
<feature type="binding site" description="axial binding residue" evidence="5">
    <location>
        <position position="572"/>
    </location>
    <ligand>
        <name>heme</name>
        <dbReference type="ChEBI" id="CHEBI:30413"/>
    </ligand>
    <ligandPart>
        <name>Fe</name>
        <dbReference type="ChEBI" id="CHEBI:18248"/>
    </ligandPart>
</feature>
<comment type="cofactor">
    <cofactor evidence="5">
        <name>heme</name>
        <dbReference type="ChEBI" id="CHEBI:30413"/>
    </cofactor>
</comment>
<feature type="compositionally biased region" description="Low complexity" evidence="7">
    <location>
        <begin position="85"/>
        <end position="96"/>
    </location>
</feature>
<keyword evidence="5 6" id="KW-0349">Heme</keyword>
<evidence type="ECO:0000256" key="4">
    <source>
        <dbReference type="ARBA" id="ARBA00023004"/>
    </source>
</evidence>
<dbReference type="InterPro" id="IPR036396">
    <property type="entry name" value="Cyt_P450_sf"/>
</dbReference>
<sequence length="654" mass="73436">MNTMWGKWGLLLQYPRPKLVTPHRVACHLPILSPATSDNKLHHPLTLQFSTAEHPDRATLTTKFLLRSPESSNPKEQYVNPFHRPSSLSSSSTPTSSFPPPIEIYRCIMALDSLLNFPPYIWLCLILALPTYTLLYDIYTWSRMPPGPLPVPFLGTLTLPRTQPWLQFEKWSKIYGPIFTIWIGRKPTIVISDPIIAAELLEKRSNKYSSRPRMVAMGEILWDNASVLVQPYGKEWSIRRKLLHQALTPKSLRLYKPVQEAEATRLCNELLLSPMRWEKLLERFTSSVVFCVAYGHRIDSLDAGVIGQRFKFMQYSASLNVPGKYKVESFPILKYIPDALAPWKAEIKAHGREEAAANMALVDLVRSDMANAQASKSSITDSLCKQLLELREKEDIPLSDRDFSFIPASLFGAGSDTTASTLCSAFLALVTHPHILGVAHAELDAVIPLSASRTPTFADAPSLPYLTALVKEVLRWRPVAVLGGTPHATTAPDIYNGYHIPSGTTILGNSWSINLNEKYYANPHDFNPSRFLGSSAELEKSRRGGEKGEEPELMQHPSKAGHSSFGWGRRICPGADLASNSLFIALAKMLWAFDIEALEGEEYDIFRYTDGFNIRPQSFRCKISVRSEAHREVLERELVGEGVEGVLRRFTAFE</sequence>
<dbReference type="PRINTS" id="PR00385">
    <property type="entry name" value="P450"/>
</dbReference>
<gene>
    <name evidence="9" type="ORF">PDIGIT_LOCUS14235</name>
</gene>
<comment type="similarity">
    <text evidence="1 6">Belongs to the cytochrome P450 family.</text>
</comment>
<dbReference type="PANTHER" id="PTHR46300:SF4">
    <property type="entry name" value="CYTOCHROME P450 98A3"/>
    <property type="match status" value="1"/>
</dbReference>
<feature type="region of interest" description="Disordered" evidence="7">
    <location>
        <begin position="537"/>
        <end position="561"/>
    </location>
</feature>
<evidence type="ECO:0000256" key="2">
    <source>
        <dbReference type="ARBA" id="ARBA00022723"/>
    </source>
</evidence>
<dbReference type="Gene3D" id="1.10.630.10">
    <property type="entry name" value="Cytochrome P450"/>
    <property type="match status" value="1"/>
</dbReference>
<evidence type="ECO:0000256" key="5">
    <source>
        <dbReference type="PIRSR" id="PIRSR602401-1"/>
    </source>
</evidence>
<keyword evidence="4 5" id="KW-0408">Iron</keyword>
<organism evidence="9 10">
    <name type="scientific">Periconia digitata</name>
    <dbReference type="NCBI Taxonomy" id="1303443"/>
    <lineage>
        <taxon>Eukaryota</taxon>
        <taxon>Fungi</taxon>
        <taxon>Dikarya</taxon>
        <taxon>Ascomycota</taxon>
        <taxon>Pezizomycotina</taxon>
        <taxon>Dothideomycetes</taxon>
        <taxon>Pleosporomycetidae</taxon>
        <taxon>Pleosporales</taxon>
        <taxon>Massarineae</taxon>
        <taxon>Periconiaceae</taxon>
        <taxon>Periconia</taxon>
    </lineage>
</organism>
<dbReference type="GO" id="GO:0016705">
    <property type="term" value="F:oxidoreductase activity, acting on paired donors, with incorporation or reduction of molecular oxygen"/>
    <property type="evidence" value="ECO:0007669"/>
    <property type="project" value="InterPro"/>
</dbReference>
<evidence type="ECO:0000256" key="1">
    <source>
        <dbReference type="ARBA" id="ARBA00010617"/>
    </source>
</evidence>
<dbReference type="SUPFAM" id="SSF48264">
    <property type="entry name" value="Cytochrome P450"/>
    <property type="match status" value="1"/>
</dbReference>
<reference evidence="9" key="1">
    <citation type="submission" date="2023-01" db="EMBL/GenBank/DDBJ databases">
        <authorList>
            <person name="Van Ghelder C."/>
            <person name="Rancurel C."/>
        </authorList>
    </citation>
    <scope>NUCLEOTIDE SEQUENCE</scope>
    <source>
        <strain evidence="9">CNCM I-4278</strain>
    </source>
</reference>
<accession>A0A9W4XZ12</accession>
<dbReference type="OrthoDB" id="2789670at2759"/>
<dbReference type="AlphaFoldDB" id="A0A9W4XZ12"/>
<keyword evidence="6" id="KW-0503">Monooxygenase</keyword>
<keyword evidence="8" id="KW-1133">Transmembrane helix</keyword>
<dbReference type="GO" id="GO:0004497">
    <property type="term" value="F:monooxygenase activity"/>
    <property type="evidence" value="ECO:0007669"/>
    <property type="project" value="UniProtKB-KW"/>
</dbReference>
<proteinExistence type="inferred from homology"/>
<feature type="compositionally biased region" description="Basic and acidic residues" evidence="7">
    <location>
        <begin position="537"/>
        <end position="550"/>
    </location>
</feature>
<keyword evidence="8" id="KW-0472">Membrane</keyword>
<dbReference type="GO" id="GO:0005506">
    <property type="term" value="F:iron ion binding"/>
    <property type="evidence" value="ECO:0007669"/>
    <property type="project" value="InterPro"/>
</dbReference>
<dbReference type="PANTHER" id="PTHR46300">
    <property type="entry name" value="P450, PUTATIVE (EUROFUNG)-RELATED-RELATED"/>
    <property type="match status" value="1"/>
</dbReference>
<feature type="transmembrane region" description="Helical" evidence="8">
    <location>
        <begin position="120"/>
        <end position="139"/>
    </location>
</feature>
<dbReference type="Pfam" id="PF00067">
    <property type="entry name" value="p450"/>
    <property type="match status" value="1"/>
</dbReference>
<protein>
    <recommendedName>
        <fullName evidence="11">Cytochrome P450</fullName>
    </recommendedName>
</protein>
<keyword evidence="2 5" id="KW-0479">Metal-binding</keyword>